<sequence>MLSLRRTAMIGGALSAMASILVGAFVLLSSVEENVLERFDRALSDRHTQLVVALTYTAANPDQLDELLFDPRYGTPFSGRYWQVSGPDGALFASASTLDAELMEPPGRPDRLTLRSIRGPEGEPIRSLFQRVTLEDGTEWGVTVAESLAALAAERQQTRRSLLLAFVLVALLGLAGAIVQTTTILRPLEKLRRDVSHRWEKDEDLTVHDYPEEVAPLVADINHLLERNREIIARARRQAADLAHALKTPTAILRNELSTQAAHGHDMEASLDALDRVDAQLGRSLARMRASNSGASASLRTDLTNSVDRFTRLFQGMAARDGKEMTTYCAPDLAVRMDQQDIEEVMGNMLDNALKWCDSRIALSAHPKAGGIEILIEDDGPGIPEGSEREALRSGGRLDSSKPGTGLGLAIAIDLLQAYGAELFLEKSEHLGGLCVRIQIPGQAKNAQRRRLAQAA</sequence>
<evidence type="ECO:0000256" key="11">
    <source>
        <dbReference type="SAM" id="Phobius"/>
    </source>
</evidence>
<evidence type="ECO:0000256" key="4">
    <source>
        <dbReference type="ARBA" id="ARBA00022553"/>
    </source>
</evidence>
<dbReference type="Gene3D" id="3.30.565.10">
    <property type="entry name" value="Histidine kinase-like ATPase, C-terminal domain"/>
    <property type="match status" value="1"/>
</dbReference>
<keyword evidence="14" id="KW-1185">Reference proteome</keyword>
<protein>
    <recommendedName>
        <fullName evidence="3">histidine kinase</fullName>
        <ecNumber evidence="3">2.7.13.3</ecNumber>
    </recommendedName>
</protein>
<comment type="subcellular location">
    <subcellularLocation>
        <location evidence="2">Membrane</location>
    </subcellularLocation>
</comment>
<evidence type="ECO:0000256" key="6">
    <source>
        <dbReference type="ARBA" id="ARBA00022692"/>
    </source>
</evidence>
<dbReference type="PANTHER" id="PTHR45436">
    <property type="entry name" value="SENSOR HISTIDINE KINASE YKOH"/>
    <property type="match status" value="1"/>
</dbReference>
<dbReference type="Proteomes" id="UP000243978">
    <property type="component" value="Unassembled WGS sequence"/>
</dbReference>
<dbReference type="EC" id="2.7.13.3" evidence="3"/>
<evidence type="ECO:0000256" key="1">
    <source>
        <dbReference type="ARBA" id="ARBA00000085"/>
    </source>
</evidence>
<dbReference type="PANTHER" id="PTHR45436:SF5">
    <property type="entry name" value="SENSOR HISTIDINE KINASE TRCS"/>
    <property type="match status" value="1"/>
</dbReference>
<gene>
    <name evidence="13" type="ORF">C8N43_2122</name>
</gene>
<dbReference type="GO" id="GO:0005886">
    <property type="term" value="C:plasma membrane"/>
    <property type="evidence" value="ECO:0007669"/>
    <property type="project" value="TreeGrafter"/>
</dbReference>
<dbReference type="Gene3D" id="1.10.287.130">
    <property type="match status" value="1"/>
</dbReference>
<keyword evidence="5" id="KW-0808">Transferase</keyword>
<keyword evidence="9 11" id="KW-0472">Membrane</keyword>
<dbReference type="Pfam" id="PF02518">
    <property type="entry name" value="HATPase_c"/>
    <property type="match status" value="1"/>
</dbReference>
<evidence type="ECO:0000256" key="8">
    <source>
        <dbReference type="ARBA" id="ARBA00022989"/>
    </source>
</evidence>
<dbReference type="InterPro" id="IPR005467">
    <property type="entry name" value="His_kinase_dom"/>
</dbReference>
<evidence type="ECO:0000259" key="12">
    <source>
        <dbReference type="PROSITE" id="PS50109"/>
    </source>
</evidence>
<keyword evidence="7 13" id="KW-0418">Kinase</keyword>
<dbReference type="PRINTS" id="PR00344">
    <property type="entry name" value="BCTRLSENSOR"/>
</dbReference>
<dbReference type="PROSITE" id="PS50109">
    <property type="entry name" value="HIS_KIN"/>
    <property type="match status" value="1"/>
</dbReference>
<dbReference type="EMBL" id="QBKS01000001">
    <property type="protein sequence ID" value="PTX57452.1"/>
    <property type="molecule type" value="Genomic_DNA"/>
</dbReference>
<keyword evidence="8 11" id="KW-1133">Transmembrane helix</keyword>
<evidence type="ECO:0000256" key="3">
    <source>
        <dbReference type="ARBA" id="ARBA00012438"/>
    </source>
</evidence>
<name>A0A2T6BN27_9RHOB</name>
<evidence type="ECO:0000256" key="9">
    <source>
        <dbReference type="ARBA" id="ARBA00023136"/>
    </source>
</evidence>
<dbReference type="InterPro" id="IPR004358">
    <property type="entry name" value="Sig_transdc_His_kin-like_C"/>
</dbReference>
<feature type="transmembrane region" description="Helical" evidence="11">
    <location>
        <begin position="6"/>
        <end position="28"/>
    </location>
</feature>
<comment type="caution">
    <text evidence="13">The sequence shown here is derived from an EMBL/GenBank/DDBJ whole genome shotgun (WGS) entry which is preliminary data.</text>
</comment>
<evidence type="ECO:0000256" key="10">
    <source>
        <dbReference type="SAM" id="MobiDB-lite"/>
    </source>
</evidence>
<feature type="transmembrane region" description="Helical" evidence="11">
    <location>
        <begin position="162"/>
        <end position="185"/>
    </location>
</feature>
<dbReference type="InterPro" id="IPR003594">
    <property type="entry name" value="HATPase_dom"/>
</dbReference>
<dbReference type="OrthoDB" id="9815202at2"/>
<keyword evidence="4" id="KW-0597">Phosphoprotein</keyword>
<dbReference type="InterPro" id="IPR050428">
    <property type="entry name" value="TCS_sensor_his_kinase"/>
</dbReference>
<dbReference type="GO" id="GO:0000160">
    <property type="term" value="P:phosphorelay signal transduction system"/>
    <property type="evidence" value="ECO:0007669"/>
    <property type="project" value="TreeGrafter"/>
</dbReference>
<dbReference type="SMART" id="SM00387">
    <property type="entry name" value="HATPase_c"/>
    <property type="match status" value="1"/>
</dbReference>
<evidence type="ECO:0000256" key="7">
    <source>
        <dbReference type="ARBA" id="ARBA00022777"/>
    </source>
</evidence>
<organism evidence="13 14">
    <name type="scientific">Litoreibacter ponti</name>
    <dbReference type="NCBI Taxonomy" id="1510457"/>
    <lineage>
        <taxon>Bacteria</taxon>
        <taxon>Pseudomonadati</taxon>
        <taxon>Pseudomonadota</taxon>
        <taxon>Alphaproteobacteria</taxon>
        <taxon>Rhodobacterales</taxon>
        <taxon>Roseobacteraceae</taxon>
        <taxon>Litoreibacter</taxon>
    </lineage>
</organism>
<dbReference type="RefSeq" id="WP_107845548.1">
    <property type="nucleotide sequence ID" value="NZ_QBKS01000001.1"/>
</dbReference>
<comment type="catalytic activity">
    <reaction evidence="1">
        <text>ATP + protein L-histidine = ADP + protein N-phospho-L-histidine.</text>
        <dbReference type="EC" id="2.7.13.3"/>
    </reaction>
</comment>
<reference evidence="13 14" key="1">
    <citation type="submission" date="2018-04" db="EMBL/GenBank/DDBJ databases">
        <title>Genomic Encyclopedia of Archaeal and Bacterial Type Strains, Phase II (KMG-II): from individual species to whole genera.</title>
        <authorList>
            <person name="Goeker M."/>
        </authorList>
    </citation>
    <scope>NUCLEOTIDE SEQUENCE [LARGE SCALE GENOMIC DNA]</scope>
    <source>
        <strain evidence="13 14">DSM 100977</strain>
    </source>
</reference>
<proteinExistence type="predicted"/>
<evidence type="ECO:0000313" key="14">
    <source>
        <dbReference type="Proteomes" id="UP000243978"/>
    </source>
</evidence>
<keyword evidence="6 11" id="KW-0812">Transmembrane</keyword>
<accession>A0A2T6BN27</accession>
<dbReference type="SUPFAM" id="SSF55874">
    <property type="entry name" value="ATPase domain of HSP90 chaperone/DNA topoisomerase II/histidine kinase"/>
    <property type="match status" value="1"/>
</dbReference>
<feature type="domain" description="Histidine kinase" evidence="12">
    <location>
        <begin position="241"/>
        <end position="444"/>
    </location>
</feature>
<feature type="region of interest" description="Disordered" evidence="10">
    <location>
        <begin position="376"/>
        <end position="401"/>
    </location>
</feature>
<evidence type="ECO:0000313" key="13">
    <source>
        <dbReference type="EMBL" id="PTX57452.1"/>
    </source>
</evidence>
<evidence type="ECO:0000256" key="2">
    <source>
        <dbReference type="ARBA" id="ARBA00004370"/>
    </source>
</evidence>
<evidence type="ECO:0000256" key="5">
    <source>
        <dbReference type="ARBA" id="ARBA00022679"/>
    </source>
</evidence>
<dbReference type="AlphaFoldDB" id="A0A2T6BN27"/>
<dbReference type="InterPro" id="IPR036890">
    <property type="entry name" value="HATPase_C_sf"/>
</dbReference>
<dbReference type="GO" id="GO:0004673">
    <property type="term" value="F:protein histidine kinase activity"/>
    <property type="evidence" value="ECO:0007669"/>
    <property type="project" value="UniProtKB-EC"/>
</dbReference>